<sequence length="318" mass="35571">MTDQRVRRTSHAIEVAAPPGVVYGLIADVEQWPLFYPPNLHVERLDFDGGTERLRMWSVANGQIRSWISYRVQDPQDRVIQFRQHQPQPPVTAMNGTWIVEELPGGGSRLTLLHDYTVPGDRPEDVAWVERALDTNAAAELGNLRDLAERWTALDALLLSFEDSVRVEAAPEAVYEFLYRASEWPERLPHVARLDLTDVSPGVQVMAMDTRTADGSLHTTESVRICFPHAGRIVYKQTVTPALMAAHTGEWSVLPDGDGVRVVSQHRVVLREEAVRRVLGPDATLEQARRHVREALGRNSLTTLGLAKRFAESLAPTA</sequence>
<dbReference type="SUPFAM" id="SSF55961">
    <property type="entry name" value="Bet v1-like"/>
    <property type="match status" value="2"/>
</dbReference>
<dbReference type="InterPro" id="IPR023393">
    <property type="entry name" value="START-like_dom_sf"/>
</dbReference>
<organism evidence="1 2">
    <name type="scientific">Streptomyces solincola</name>
    <dbReference type="NCBI Taxonomy" id="2100817"/>
    <lineage>
        <taxon>Bacteria</taxon>
        <taxon>Bacillati</taxon>
        <taxon>Actinomycetota</taxon>
        <taxon>Actinomycetes</taxon>
        <taxon>Kitasatosporales</taxon>
        <taxon>Streptomycetaceae</taxon>
        <taxon>Streptomyces</taxon>
    </lineage>
</organism>
<name>A0A2S9Q3E6_9ACTN</name>
<dbReference type="CDD" id="cd08861">
    <property type="entry name" value="OtcD1_ARO-CYC_like"/>
    <property type="match status" value="2"/>
</dbReference>
<proteinExistence type="predicted"/>
<dbReference type="Gene3D" id="3.30.530.20">
    <property type="match status" value="2"/>
</dbReference>
<gene>
    <name evidence="1" type="ORF">C6N75_00425</name>
</gene>
<protein>
    <submittedName>
        <fullName evidence="1">Cyclase</fullName>
    </submittedName>
</protein>
<evidence type="ECO:0000313" key="2">
    <source>
        <dbReference type="Proteomes" id="UP000239322"/>
    </source>
</evidence>
<dbReference type="Proteomes" id="UP000239322">
    <property type="component" value="Unassembled WGS sequence"/>
</dbReference>
<dbReference type="OrthoDB" id="3419705at2"/>
<reference evidence="1 2" key="1">
    <citation type="submission" date="2018-03" db="EMBL/GenBank/DDBJ databases">
        <title>Novel Streptomyces sp. from soil.</title>
        <authorList>
            <person name="Tan G.Y.A."/>
            <person name="Lee Z.Y."/>
        </authorList>
    </citation>
    <scope>NUCLEOTIDE SEQUENCE [LARGE SCALE GENOMIC DNA]</scope>
    <source>
        <strain evidence="1 2">ST5x</strain>
    </source>
</reference>
<accession>A0A2S9Q3E6</accession>
<comment type="caution">
    <text evidence="1">The sequence shown here is derived from an EMBL/GenBank/DDBJ whole genome shotgun (WGS) entry which is preliminary data.</text>
</comment>
<keyword evidence="2" id="KW-1185">Reference proteome</keyword>
<dbReference type="Pfam" id="PF10604">
    <property type="entry name" value="Polyketide_cyc2"/>
    <property type="match status" value="2"/>
</dbReference>
<dbReference type="InterPro" id="IPR019587">
    <property type="entry name" value="Polyketide_cyclase/dehydratase"/>
</dbReference>
<dbReference type="RefSeq" id="WP_105866811.1">
    <property type="nucleotide sequence ID" value="NZ_PVLV01000005.1"/>
</dbReference>
<dbReference type="AlphaFoldDB" id="A0A2S9Q3E6"/>
<evidence type="ECO:0000313" key="1">
    <source>
        <dbReference type="EMBL" id="PRH81133.1"/>
    </source>
</evidence>
<dbReference type="EMBL" id="PVLV01000005">
    <property type="protein sequence ID" value="PRH81133.1"/>
    <property type="molecule type" value="Genomic_DNA"/>
</dbReference>